<dbReference type="EMBL" id="FOKI01000008">
    <property type="protein sequence ID" value="SFA99801.1"/>
    <property type="molecule type" value="Genomic_DNA"/>
</dbReference>
<feature type="transmembrane region" description="Helical" evidence="1">
    <location>
        <begin position="192"/>
        <end position="210"/>
    </location>
</feature>
<evidence type="ECO:0000313" key="3">
    <source>
        <dbReference type="Proteomes" id="UP000198619"/>
    </source>
</evidence>
<name>A0A1I0XFN9_9CLOT</name>
<keyword evidence="1" id="KW-0472">Membrane</keyword>
<dbReference type="OrthoDB" id="1911369at2"/>
<feature type="transmembrane region" description="Helical" evidence="1">
    <location>
        <begin position="131"/>
        <end position="157"/>
    </location>
</feature>
<reference evidence="2 3" key="1">
    <citation type="submission" date="2016-10" db="EMBL/GenBank/DDBJ databases">
        <authorList>
            <person name="de Groot N.N."/>
        </authorList>
    </citation>
    <scope>NUCLEOTIDE SEQUENCE [LARGE SCALE GENOMIC DNA]</scope>
    <source>
        <strain evidence="2 3">DSM 12271</strain>
    </source>
</reference>
<feature type="transmembrane region" description="Helical" evidence="1">
    <location>
        <begin position="90"/>
        <end position="110"/>
    </location>
</feature>
<gene>
    <name evidence="2" type="ORF">SAMN04488528_100882</name>
</gene>
<protein>
    <submittedName>
        <fullName evidence="2">Uncharacterized protein</fullName>
    </submittedName>
</protein>
<accession>A0A1I0XFN9</accession>
<dbReference type="AlphaFoldDB" id="A0A1I0XFN9"/>
<evidence type="ECO:0000256" key="1">
    <source>
        <dbReference type="SAM" id="Phobius"/>
    </source>
</evidence>
<keyword evidence="1" id="KW-1133">Transmembrane helix</keyword>
<sequence length="256" mass="29751">MRKENLENTQNEILKLDFIDNEIGEIINKGIKPKITFFQYIKNMYTELGFKVIFHDIKELLILTAIIIVFILNISANIVSIEQIRIEQVYGVMFCTSPLIYLGNSFYSFFKTKQSGTFELELTCKYNIYQLASLRMFAFSIVTVLINTGLIIMLFFLNREINILRAWGISVSSVFLFSSLLLYIATKIKNRISKYIVVAMWIIANLWINLFHKELAIIIFLKLPMVVHLGITLICTILYIKSLKKLTYIRSNKGEI</sequence>
<feature type="transmembrane region" description="Helical" evidence="1">
    <location>
        <begin position="60"/>
        <end position="78"/>
    </location>
</feature>
<feature type="transmembrane region" description="Helical" evidence="1">
    <location>
        <begin position="163"/>
        <end position="185"/>
    </location>
</feature>
<keyword evidence="1" id="KW-0812">Transmembrane</keyword>
<evidence type="ECO:0000313" key="2">
    <source>
        <dbReference type="EMBL" id="SFA99801.1"/>
    </source>
</evidence>
<dbReference type="STRING" id="84698.SAMN04488528_100882"/>
<dbReference type="RefSeq" id="WP_090040020.1">
    <property type="nucleotide sequence ID" value="NZ_FOKI01000008.1"/>
</dbReference>
<dbReference type="Proteomes" id="UP000198619">
    <property type="component" value="Unassembled WGS sequence"/>
</dbReference>
<proteinExistence type="predicted"/>
<feature type="transmembrane region" description="Helical" evidence="1">
    <location>
        <begin position="216"/>
        <end position="240"/>
    </location>
</feature>
<organism evidence="2 3">
    <name type="scientific">Clostridium frigidicarnis</name>
    <dbReference type="NCBI Taxonomy" id="84698"/>
    <lineage>
        <taxon>Bacteria</taxon>
        <taxon>Bacillati</taxon>
        <taxon>Bacillota</taxon>
        <taxon>Clostridia</taxon>
        <taxon>Eubacteriales</taxon>
        <taxon>Clostridiaceae</taxon>
        <taxon>Clostridium</taxon>
    </lineage>
</organism>
<keyword evidence="3" id="KW-1185">Reference proteome</keyword>